<organism evidence="3 4">
    <name type="scientific">Cohnella phaseoli</name>
    <dbReference type="NCBI Taxonomy" id="456490"/>
    <lineage>
        <taxon>Bacteria</taxon>
        <taxon>Bacillati</taxon>
        <taxon>Bacillota</taxon>
        <taxon>Bacilli</taxon>
        <taxon>Bacillales</taxon>
        <taxon>Paenibacillaceae</taxon>
        <taxon>Cohnella</taxon>
    </lineage>
</organism>
<dbReference type="InterPro" id="IPR050194">
    <property type="entry name" value="Glycosyltransferase_grp1"/>
</dbReference>
<keyword evidence="3" id="KW-0808">Transferase</keyword>
<feature type="domain" description="Glycosyltransferase subfamily 4-like N-terminal" evidence="2">
    <location>
        <begin position="16"/>
        <end position="195"/>
    </location>
</feature>
<dbReference type="Pfam" id="PF00534">
    <property type="entry name" value="Glycos_transf_1"/>
    <property type="match status" value="1"/>
</dbReference>
<dbReference type="SUPFAM" id="SSF53756">
    <property type="entry name" value="UDP-Glycosyltransferase/glycogen phosphorylase"/>
    <property type="match status" value="1"/>
</dbReference>
<dbReference type="CDD" id="cd03794">
    <property type="entry name" value="GT4_WbuB-like"/>
    <property type="match status" value="1"/>
</dbReference>
<dbReference type="PANTHER" id="PTHR45947">
    <property type="entry name" value="SULFOQUINOVOSYL TRANSFERASE SQD2"/>
    <property type="match status" value="1"/>
</dbReference>
<dbReference type="Pfam" id="PF13579">
    <property type="entry name" value="Glyco_trans_4_4"/>
    <property type="match status" value="1"/>
</dbReference>
<proteinExistence type="predicted"/>
<evidence type="ECO:0000313" key="3">
    <source>
        <dbReference type="EMBL" id="RED76862.1"/>
    </source>
</evidence>
<keyword evidence="4" id="KW-1185">Reference proteome</keyword>
<comment type="caution">
    <text evidence="3">The sequence shown here is derived from an EMBL/GenBank/DDBJ whole genome shotgun (WGS) entry which is preliminary data.</text>
</comment>
<accession>A0A3D9JS38</accession>
<dbReference type="Proteomes" id="UP000256977">
    <property type="component" value="Unassembled WGS sequence"/>
</dbReference>
<sequence>MKVLVVCQYFYPEQFRVNEMCFEMARSGTEVTVLTGLPNYPGGNIHSEYRRFKRRNEKIHGVTVKRVPIIGRGRNRITLSLNYLSFALMASIQSFFLRKKFDLIIVYQLSPVTMALPAIILKRLIGKPLILYCHDLWPVSASAGGIEEGGILYRLLLAMSRWLYRKSDEIIISSKQFEHYFRHVLGIERRLAYLPIFAESIFEELNLDKGDCEETHFVFAGNIGEMQSVETILYAAKELIDENRIRFHIVGSGTSRKKCQQLSEALGLVNVTFYGHLSLDELPFFYKMADAMIVTLKANKSLSYTLPNKVQSYMAASKPVLGAINGETRRVIEESGCGYCTTAEDYKGLASIIRKFASEKNRHEQFGQRARSYYESHFSKSLFIERLNKVMQKYG</sequence>
<dbReference type="OrthoDB" id="9811902at2"/>
<protein>
    <submittedName>
        <fullName evidence="3">Glycosyltransferase involved in cell wall biosynthesis</fullName>
    </submittedName>
</protein>
<dbReference type="Gene3D" id="3.40.50.2000">
    <property type="entry name" value="Glycogen Phosphorylase B"/>
    <property type="match status" value="2"/>
</dbReference>
<dbReference type="InterPro" id="IPR028098">
    <property type="entry name" value="Glyco_trans_4-like_N"/>
</dbReference>
<evidence type="ECO:0000313" key="4">
    <source>
        <dbReference type="Proteomes" id="UP000256977"/>
    </source>
</evidence>
<dbReference type="AlphaFoldDB" id="A0A3D9JS38"/>
<evidence type="ECO:0000259" key="2">
    <source>
        <dbReference type="Pfam" id="PF13579"/>
    </source>
</evidence>
<name>A0A3D9JS38_9BACL</name>
<dbReference type="RefSeq" id="WP_116061331.1">
    <property type="nucleotide sequence ID" value="NZ_QRDZ01000010.1"/>
</dbReference>
<dbReference type="EMBL" id="QRDZ01000010">
    <property type="protein sequence ID" value="RED76862.1"/>
    <property type="molecule type" value="Genomic_DNA"/>
</dbReference>
<gene>
    <name evidence="3" type="ORF">DFP98_11081</name>
</gene>
<dbReference type="InterPro" id="IPR001296">
    <property type="entry name" value="Glyco_trans_1"/>
</dbReference>
<reference evidence="3 4" key="1">
    <citation type="submission" date="2018-07" db="EMBL/GenBank/DDBJ databases">
        <title>Genomic Encyclopedia of Type Strains, Phase III (KMG-III): the genomes of soil and plant-associated and newly described type strains.</title>
        <authorList>
            <person name="Whitman W."/>
        </authorList>
    </citation>
    <scope>NUCLEOTIDE SEQUENCE [LARGE SCALE GENOMIC DNA]</scope>
    <source>
        <strain evidence="3 4">CECT 7287</strain>
    </source>
</reference>
<feature type="domain" description="Glycosyl transferase family 1" evidence="1">
    <location>
        <begin position="214"/>
        <end position="372"/>
    </location>
</feature>
<evidence type="ECO:0000259" key="1">
    <source>
        <dbReference type="Pfam" id="PF00534"/>
    </source>
</evidence>
<dbReference type="PANTHER" id="PTHR45947:SF3">
    <property type="entry name" value="SULFOQUINOVOSYL TRANSFERASE SQD2"/>
    <property type="match status" value="1"/>
</dbReference>
<dbReference type="GO" id="GO:0016758">
    <property type="term" value="F:hexosyltransferase activity"/>
    <property type="evidence" value="ECO:0007669"/>
    <property type="project" value="TreeGrafter"/>
</dbReference>